<dbReference type="OrthoDB" id="9989112at2759"/>
<protein>
    <recommendedName>
        <fullName evidence="3">Ras family-domain-containing protein</fullName>
    </recommendedName>
</protein>
<dbReference type="EMBL" id="KZ988253">
    <property type="protein sequence ID" value="RKP12646.1"/>
    <property type="molecule type" value="Genomic_DNA"/>
</dbReference>
<dbReference type="GO" id="GO:0003924">
    <property type="term" value="F:GTPase activity"/>
    <property type="evidence" value="ECO:0007669"/>
    <property type="project" value="InterPro"/>
</dbReference>
<organism evidence="1 2">
    <name type="scientific">Piptocephalis cylindrospora</name>
    <dbReference type="NCBI Taxonomy" id="1907219"/>
    <lineage>
        <taxon>Eukaryota</taxon>
        <taxon>Fungi</taxon>
        <taxon>Fungi incertae sedis</taxon>
        <taxon>Zoopagomycota</taxon>
        <taxon>Zoopagomycotina</taxon>
        <taxon>Zoopagomycetes</taxon>
        <taxon>Zoopagales</taxon>
        <taxon>Piptocephalidaceae</taxon>
        <taxon>Piptocephalis</taxon>
    </lineage>
</organism>
<dbReference type="GO" id="GO:0005525">
    <property type="term" value="F:GTP binding"/>
    <property type="evidence" value="ECO:0007669"/>
    <property type="project" value="InterPro"/>
</dbReference>
<dbReference type="Pfam" id="PF00071">
    <property type="entry name" value="Ras"/>
    <property type="match status" value="1"/>
</dbReference>
<dbReference type="AlphaFoldDB" id="A0A4P9Y1D2"/>
<dbReference type="InterPro" id="IPR001806">
    <property type="entry name" value="Small_GTPase"/>
</dbReference>
<accession>A0A4P9Y1D2</accession>
<gene>
    <name evidence="1" type="ORF">BJ684DRAFT_20824</name>
</gene>
<dbReference type="Gene3D" id="3.40.50.300">
    <property type="entry name" value="P-loop containing nucleotide triphosphate hydrolases"/>
    <property type="match status" value="1"/>
</dbReference>
<keyword evidence="2" id="KW-1185">Reference proteome</keyword>
<sequence>MSHEREVPREEAEEFARKNGIMFTEVSAKTSDQVDQCFLDTTARIHQLVASGTIPVDDVDSGVNQRTVASLAREDARRQCSC</sequence>
<dbReference type="Proteomes" id="UP000267251">
    <property type="component" value="Unassembled WGS sequence"/>
</dbReference>
<dbReference type="InterPro" id="IPR027417">
    <property type="entry name" value="P-loop_NTPase"/>
</dbReference>
<dbReference type="PROSITE" id="PS51419">
    <property type="entry name" value="RAB"/>
    <property type="match status" value="1"/>
</dbReference>
<reference evidence="2" key="1">
    <citation type="journal article" date="2018" name="Nat. Microbiol.">
        <title>Leveraging single-cell genomics to expand the fungal tree of life.</title>
        <authorList>
            <person name="Ahrendt S.R."/>
            <person name="Quandt C.A."/>
            <person name="Ciobanu D."/>
            <person name="Clum A."/>
            <person name="Salamov A."/>
            <person name="Andreopoulos B."/>
            <person name="Cheng J.F."/>
            <person name="Woyke T."/>
            <person name="Pelin A."/>
            <person name="Henrissat B."/>
            <person name="Reynolds N.K."/>
            <person name="Benny G.L."/>
            <person name="Smith M.E."/>
            <person name="James T.Y."/>
            <person name="Grigoriev I.V."/>
        </authorList>
    </citation>
    <scope>NUCLEOTIDE SEQUENCE [LARGE SCALE GENOMIC DNA]</scope>
</reference>
<proteinExistence type="predicted"/>
<evidence type="ECO:0000313" key="1">
    <source>
        <dbReference type="EMBL" id="RKP12646.1"/>
    </source>
</evidence>
<evidence type="ECO:0008006" key="3">
    <source>
        <dbReference type="Google" id="ProtNLM"/>
    </source>
</evidence>
<evidence type="ECO:0000313" key="2">
    <source>
        <dbReference type="Proteomes" id="UP000267251"/>
    </source>
</evidence>
<name>A0A4P9Y1D2_9FUNG</name>
<dbReference type="SUPFAM" id="SSF52540">
    <property type="entry name" value="P-loop containing nucleoside triphosphate hydrolases"/>
    <property type="match status" value="1"/>
</dbReference>